<proteinExistence type="predicted"/>
<feature type="region of interest" description="Disordered" evidence="1">
    <location>
        <begin position="361"/>
        <end position="403"/>
    </location>
</feature>
<dbReference type="AlphaFoldDB" id="A0A3P7EGH3"/>
<dbReference type="OrthoDB" id="10460208at2759"/>
<name>A0A3P7EGH3_HYDTA</name>
<sequence>MWLNLIGPDWYYIHSPFQSKYCEDYPYFTQEPLVRIKITTPCVLPLHLQSIRKEADTVVFPTDTTPETPRSARSPILSPIEAARSGDLMASISLPPIVKTDKFGPTSLANLLPATTFGQLSPSTSPMDANIAASDIFCSRSYSLPQMKILSSSSPSPLLSDSTEDVKAGLHCCLGIKRRLNRKCISTEDLDVFDPCPELSILADSPAKLPVSLESSSTIPMVATSCSPTSSVDTLDSERTLPMRLDTTDGHLHCCACHKHSSLPTRCLKMAKTVDSPVWSECQLLEPQAKQVTYLHIEAKPVVGEPLHCCQVDECQVYTASLVPQTPYSTDSLSSTSPPFVFHNNTSISPAVEIPSISTTTVAVQQNPHPPSPVFPARPLSPVQPPPHPPPDNVNGSNGSTQSPFVYSSYTPPHPCCPMYVPGVAWMTTPHHFSSAFVPPPAHPTPAFFDPTTGAPIFACCLPPQPTPPPPPSQVQQVPLQTFLPQPDQTLLYPPPAPPSALTPQQQAFTSQMGYASPQPLPILEHQNQQQQQQQQQQQPFQQLQPQLPLMMDATEWVLGATPSAYPLHG</sequence>
<feature type="compositionally biased region" description="Polar residues" evidence="1">
    <location>
        <begin position="394"/>
        <end position="403"/>
    </location>
</feature>
<dbReference type="Proteomes" id="UP000274429">
    <property type="component" value="Unassembled WGS sequence"/>
</dbReference>
<protein>
    <submittedName>
        <fullName evidence="2">Uncharacterized protein</fullName>
    </submittedName>
</protein>
<feature type="compositionally biased region" description="Pro residues" evidence="1">
    <location>
        <begin position="382"/>
        <end position="392"/>
    </location>
</feature>
<reference evidence="2 3" key="1">
    <citation type="submission" date="2018-11" db="EMBL/GenBank/DDBJ databases">
        <authorList>
            <consortium name="Pathogen Informatics"/>
        </authorList>
    </citation>
    <scope>NUCLEOTIDE SEQUENCE [LARGE SCALE GENOMIC DNA]</scope>
</reference>
<organism evidence="2 3">
    <name type="scientific">Hydatigena taeniaeformis</name>
    <name type="common">Feline tapeworm</name>
    <name type="synonym">Taenia taeniaeformis</name>
    <dbReference type="NCBI Taxonomy" id="6205"/>
    <lineage>
        <taxon>Eukaryota</taxon>
        <taxon>Metazoa</taxon>
        <taxon>Spiralia</taxon>
        <taxon>Lophotrochozoa</taxon>
        <taxon>Platyhelminthes</taxon>
        <taxon>Cestoda</taxon>
        <taxon>Eucestoda</taxon>
        <taxon>Cyclophyllidea</taxon>
        <taxon>Taeniidae</taxon>
        <taxon>Hydatigera</taxon>
    </lineage>
</organism>
<gene>
    <name evidence="2" type="ORF">TTAC_LOCUS2513</name>
</gene>
<evidence type="ECO:0000313" key="3">
    <source>
        <dbReference type="Proteomes" id="UP000274429"/>
    </source>
</evidence>
<evidence type="ECO:0000313" key="2">
    <source>
        <dbReference type="EMBL" id="VDM20293.1"/>
    </source>
</evidence>
<feature type="region of interest" description="Disordered" evidence="1">
    <location>
        <begin position="486"/>
        <end position="520"/>
    </location>
</feature>
<dbReference type="EMBL" id="UYWX01001161">
    <property type="protein sequence ID" value="VDM20293.1"/>
    <property type="molecule type" value="Genomic_DNA"/>
</dbReference>
<accession>A0A3P7EGH3</accession>
<keyword evidence="3" id="KW-1185">Reference proteome</keyword>
<evidence type="ECO:0000256" key="1">
    <source>
        <dbReference type="SAM" id="MobiDB-lite"/>
    </source>
</evidence>